<keyword evidence="10" id="KW-1185">Reference proteome</keyword>
<keyword evidence="6" id="KW-0472">Membrane</keyword>
<dbReference type="GO" id="GO:0045436">
    <property type="term" value="F:lycopene beta cyclase activity"/>
    <property type="evidence" value="ECO:0007669"/>
    <property type="project" value="UniProtKB-ARBA"/>
</dbReference>
<evidence type="ECO:0000259" key="8">
    <source>
        <dbReference type="Pfam" id="PF18916"/>
    </source>
</evidence>
<dbReference type="AlphaFoldDB" id="A0A2V3DQ63"/>
<evidence type="ECO:0000256" key="4">
    <source>
        <dbReference type="ARBA" id="ARBA00022746"/>
    </source>
</evidence>
<dbReference type="NCBIfam" id="TIGR03462">
    <property type="entry name" value="CarR_dom_SF"/>
    <property type="match status" value="1"/>
</dbReference>
<name>A0A2V3DQ63_9MICC</name>
<evidence type="ECO:0000256" key="3">
    <source>
        <dbReference type="ARBA" id="ARBA00022692"/>
    </source>
</evidence>
<keyword evidence="7" id="KW-0413">Isomerase</keyword>
<keyword evidence="5" id="KW-1133">Transmembrane helix</keyword>
<dbReference type="EMBL" id="QHLZ01000011">
    <property type="protein sequence ID" value="PXA64436.1"/>
    <property type="molecule type" value="Genomic_DNA"/>
</dbReference>
<keyword evidence="4" id="KW-0125">Carotenoid biosynthesis</keyword>
<dbReference type="RefSeq" id="WP_110107134.1">
    <property type="nucleotide sequence ID" value="NZ_JACBZZ010000001.1"/>
</dbReference>
<comment type="caution">
    <text evidence="9">The sequence shown here is derived from an EMBL/GenBank/DDBJ whole genome shotgun (WGS) entry which is preliminary data.</text>
</comment>
<dbReference type="GO" id="GO:0016020">
    <property type="term" value="C:membrane"/>
    <property type="evidence" value="ECO:0007669"/>
    <property type="project" value="UniProtKB-SubCell"/>
</dbReference>
<reference evidence="9 10" key="1">
    <citation type="submission" date="2018-05" db="EMBL/GenBank/DDBJ databases">
        <title>Genetic diversity of glacier-inhabiting Cryobacterium bacteria in China and description of Cryobacterium mengkeensis sp. nov. and Arthrobacter glacialis sp. nov.</title>
        <authorList>
            <person name="Liu Q."/>
            <person name="Xin Y.-H."/>
        </authorList>
    </citation>
    <scope>NUCLEOTIDE SEQUENCE [LARGE SCALE GENOMIC DNA]</scope>
    <source>
        <strain evidence="9 10">GP3</strain>
    </source>
</reference>
<evidence type="ECO:0000313" key="9">
    <source>
        <dbReference type="EMBL" id="PXA64436.1"/>
    </source>
</evidence>
<evidence type="ECO:0000256" key="1">
    <source>
        <dbReference type="ARBA" id="ARBA00004141"/>
    </source>
</evidence>
<accession>A0A2V3DQ63</accession>
<dbReference type="OrthoDB" id="4411839at2"/>
<feature type="domain" description="Lycopene cyclase" evidence="8">
    <location>
        <begin position="10"/>
        <end position="92"/>
    </location>
</feature>
<evidence type="ECO:0000256" key="5">
    <source>
        <dbReference type="ARBA" id="ARBA00022989"/>
    </source>
</evidence>
<proteinExistence type="predicted"/>
<evidence type="ECO:0000256" key="2">
    <source>
        <dbReference type="ARBA" id="ARBA00004829"/>
    </source>
</evidence>
<dbReference type="GO" id="GO:0016117">
    <property type="term" value="P:carotenoid biosynthetic process"/>
    <property type="evidence" value="ECO:0007669"/>
    <property type="project" value="UniProtKB-KW"/>
</dbReference>
<keyword evidence="3" id="KW-0812">Transmembrane</keyword>
<dbReference type="InterPro" id="IPR017825">
    <property type="entry name" value="Lycopene_cyclase_dom"/>
</dbReference>
<evidence type="ECO:0000256" key="7">
    <source>
        <dbReference type="ARBA" id="ARBA00023235"/>
    </source>
</evidence>
<sequence>MSFALLSLYFLAGSVLLLFIALWVRRISLRSVAPALGIALLALVLLTAIFDNVMIGSGLFAYAEKTLLGVRVGLAPLEDFSYPVSVVFFAPALWWLAGGRPPGAPAPARSVEQQPAAKITAAKTTRKGL</sequence>
<dbReference type="Proteomes" id="UP000246303">
    <property type="component" value="Unassembled WGS sequence"/>
</dbReference>
<evidence type="ECO:0000256" key="6">
    <source>
        <dbReference type="ARBA" id="ARBA00023136"/>
    </source>
</evidence>
<dbReference type="GO" id="GO:0016872">
    <property type="term" value="F:intramolecular lyase activity"/>
    <property type="evidence" value="ECO:0007669"/>
    <property type="project" value="InterPro"/>
</dbReference>
<protein>
    <submittedName>
        <fullName evidence="9">Lycopene cyclase domain-containing protein</fullName>
    </submittedName>
</protein>
<organism evidence="9 10">
    <name type="scientific">Arthrobacter psychrochitiniphilus</name>
    <dbReference type="NCBI Taxonomy" id="291045"/>
    <lineage>
        <taxon>Bacteria</taxon>
        <taxon>Bacillati</taxon>
        <taxon>Actinomycetota</taxon>
        <taxon>Actinomycetes</taxon>
        <taxon>Micrococcales</taxon>
        <taxon>Micrococcaceae</taxon>
        <taxon>Arthrobacter</taxon>
    </lineage>
</organism>
<comment type="subcellular location">
    <subcellularLocation>
        <location evidence="1">Membrane</location>
        <topology evidence="1">Multi-pass membrane protein</topology>
    </subcellularLocation>
</comment>
<evidence type="ECO:0000313" key="10">
    <source>
        <dbReference type="Proteomes" id="UP000246303"/>
    </source>
</evidence>
<comment type="pathway">
    <text evidence="2">Carotenoid biosynthesis.</text>
</comment>
<dbReference type="Pfam" id="PF18916">
    <property type="entry name" value="Lycopene_cyc"/>
    <property type="match status" value="1"/>
</dbReference>
<gene>
    <name evidence="9" type="ORF">CVS29_14925</name>
</gene>